<feature type="compositionally biased region" description="Basic and acidic residues" evidence="1">
    <location>
        <begin position="519"/>
        <end position="528"/>
    </location>
</feature>
<sequence length="563" mass="64852">MQQFLQRLVADFLRGAQVVQLAALGAQRRQAETPLEVFHRQRILDIVFRRDTPPQHARHPRADLFQHLRIEVFFGIGNQALFHFIHALDRHLGRHGDRHALFLLAGALVGHLHAAQQQRQRQHADDQRQQDHPGGDKHQLIARREGSAVAQQQRYRQHAGQGNRPAHPGERRHPQLTRAVIAELQRTLFHKAVAGLLHYPQPGKTQHQQRGVDGGHVGEQIPGLDGRIQLRLQDGGFKNARQLQAQHDEHHAVEHELQHRPHAVGAQAHRQRRVADHAGLADGHPRRHRRQDAGDADMFGDQIRSERQQQQEHDLGRRVVAAPAAHHPQRFTVGPGDRHAGQQAADRHFEEFKGRAAHGEHHSAHRHRDGELERHQAGRVVHQRLALEHAHDRLGNAPFADDAGQRHGIRRRQHRRQREGRHQRNARHHGVDQITDADHGDQHQHQRQAENFTPVMQELPRRRFPAVGEQQRRDEQHQEQFGIKIDVQPEMRPGQQGPDGDLHQRQRHLERQHARHHPGQGDHQDQNEDCKKDFHAFLRLYDSDDIGSGPALVTIVDHFFYSR</sequence>
<name>V5YUS9_SERMA</name>
<feature type="compositionally biased region" description="Basic and acidic residues" evidence="1">
    <location>
        <begin position="436"/>
        <end position="448"/>
    </location>
</feature>
<dbReference type="EMBL" id="AB894481">
    <property type="protein sequence ID" value="BAO21142.1"/>
    <property type="molecule type" value="Genomic_DNA"/>
</dbReference>
<feature type="region of interest" description="Disordered" evidence="1">
    <location>
        <begin position="250"/>
        <end position="294"/>
    </location>
</feature>
<proteinExistence type="predicted"/>
<protein>
    <submittedName>
        <fullName evidence="2">Putative cation/proton antiporter</fullName>
    </submittedName>
</protein>
<feature type="compositionally biased region" description="Basic and acidic residues" evidence="1">
    <location>
        <begin position="250"/>
        <end position="259"/>
    </location>
</feature>
<feature type="compositionally biased region" description="Basic residues" evidence="1">
    <location>
        <begin position="407"/>
        <end position="428"/>
    </location>
</feature>
<organism evidence="2">
    <name type="scientific">Serratia marcescens</name>
    <dbReference type="NCBI Taxonomy" id="615"/>
    <lineage>
        <taxon>Bacteria</taxon>
        <taxon>Pseudomonadati</taxon>
        <taxon>Pseudomonadota</taxon>
        <taxon>Gammaproteobacteria</taxon>
        <taxon>Enterobacterales</taxon>
        <taxon>Yersiniaceae</taxon>
        <taxon>Serratia</taxon>
    </lineage>
</organism>
<evidence type="ECO:0000256" key="1">
    <source>
        <dbReference type="SAM" id="MobiDB-lite"/>
    </source>
</evidence>
<feature type="compositionally biased region" description="Basic and acidic residues" evidence="1">
    <location>
        <begin position="336"/>
        <end position="346"/>
    </location>
</feature>
<feature type="region of interest" description="Disordered" evidence="1">
    <location>
        <begin position="117"/>
        <end position="174"/>
    </location>
</feature>
<accession>V5YUS9</accession>
<dbReference type="AlphaFoldDB" id="V5YUS9"/>
<reference evidence="2" key="1">
    <citation type="submission" date="2013-12" db="EMBL/GenBank/DDBJ databases">
        <title>Genetic environments surrounding aac(6')-Ial.</title>
        <authorList>
            <person name="Tada T."/>
            <person name="Miyoshi-Akiyama T."/>
            <person name="Kirikae T."/>
        </authorList>
    </citation>
    <scope>NUCLEOTIDE SEQUENCE</scope>
    <source>
        <strain evidence="2">IOMTU 115</strain>
    </source>
</reference>
<gene>
    <name evidence="2" type="primary">yjcE</name>
</gene>
<feature type="compositionally biased region" description="Basic and acidic residues" evidence="1">
    <location>
        <begin position="122"/>
        <end position="146"/>
    </location>
</feature>
<feature type="region of interest" description="Disordered" evidence="1">
    <location>
        <begin position="327"/>
        <end position="346"/>
    </location>
</feature>
<feature type="compositionally biased region" description="Basic and acidic residues" evidence="1">
    <location>
        <begin position="500"/>
        <end position="512"/>
    </location>
</feature>
<evidence type="ECO:0000313" key="2">
    <source>
        <dbReference type="EMBL" id="BAO21142.1"/>
    </source>
</evidence>
<feature type="region of interest" description="Disordered" evidence="1">
    <location>
        <begin position="395"/>
        <end position="528"/>
    </location>
</feature>